<keyword evidence="5" id="KW-1185">Reference proteome</keyword>
<dbReference type="AlphaFoldDB" id="A0A396RYR6"/>
<comment type="caution">
    <text evidence="4">The sequence shown here is derived from an EMBL/GenBank/DDBJ whole genome shotgun (WGS) entry which is preliminary data.</text>
</comment>
<dbReference type="InterPro" id="IPR019079">
    <property type="entry name" value="Capsule_synth_CapA"/>
</dbReference>
<dbReference type="Pfam" id="PF13620">
    <property type="entry name" value="CarboxypepD_reg"/>
    <property type="match status" value="1"/>
</dbReference>
<dbReference type="CDD" id="cd07381">
    <property type="entry name" value="MPP_CapA"/>
    <property type="match status" value="1"/>
</dbReference>
<dbReference type="SUPFAM" id="SSF56300">
    <property type="entry name" value="Metallo-dependent phosphatases"/>
    <property type="match status" value="1"/>
</dbReference>
<dbReference type="Proteomes" id="UP000266693">
    <property type="component" value="Unassembled WGS sequence"/>
</dbReference>
<evidence type="ECO:0000313" key="4">
    <source>
        <dbReference type="EMBL" id="RHW16245.1"/>
    </source>
</evidence>
<dbReference type="SMART" id="SM00854">
    <property type="entry name" value="PGA_cap"/>
    <property type="match status" value="1"/>
</dbReference>
<evidence type="ECO:0000313" key="5">
    <source>
        <dbReference type="Proteomes" id="UP000266693"/>
    </source>
</evidence>
<accession>A0A396RYR6</accession>
<dbReference type="InterPro" id="IPR029052">
    <property type="entry name" value="Metallo-depent_PP-like"/>
</dbReference>
<protein>
    <recommendedName>
        <fullName evidence="3">Capsule synthesis protein CapA domain-containing protein</fullName>
    </recommendedName>
</protein>
<organism evidence="4 5">
    <name type="scientific">Sphingomonas gilva</name>
    <dbReference type="NCBI Taxonomy" id="2305907"/>
    <lineage>
        <taxon>Bacteria</taxon>
        <taxon>Pseudomonadati</taxon>
        <taxon>Pseudomonadota</taxon>
        <taxon>Alphaproteobacteria</taxon>
        <taxon>Sphingomonadales</taxon>
        <taxon>Sphingomonadaceae</taxon>
        <taxon>Sphingomonas</taxon>
    </lineage>
</organism>
<evidence type="ECO:0000256" key="2">
    <source>
        <dbReference type="SAM" id="SignalP"/>
    </source>
</evidence>
<feature type="domain" description="Capsule synthesis protein CapA" evidence="3">
    <location>
        <begin position="127"/>
        <end position="380"/>
    </location>
</feature>
<keyword evidence="2" id="KW-0732">Signal</keyword>
<dbReference type="PANTHER" id="PTHR33393:SF13">
    <property type="entry name" value="PGA BIOSYNTHESIS PROTEIN CAPA"/>
    <property type="match status" value="1"/>
</dbReference>
<dbReference type="InterPro" id="IPR008969">
    <property type="entry name" value="CarboxyPept-like_regulatory"/>
</dbReference>
<dbReference type="PANTHER" id="PTHR33393">
    <property type="entry name" value="POLYGLUTAMINE SYNTHESIS ACCESSORY PROTEIN RV0574C-RELATED"/>
    <property type="match status" value="1"/>
</dbReference>
<evidence type="ECO:0000259" key="3">
    <source>
        <dbReference type="SMART" id="SM00854"/>
    </source>
</evidence>
<proteinExistence type="inferred from homology"/>
<dbReference type="Gene3D" id="2.60.120.260">
    <property type="entry name" value="Galactose-binding domain-like"/>
    <property type="match status" value="1"/>
</dbReference>
<feature type="signal peptide" evidence="2">
    <location>
        <begin position="1"/>
        <end position="41"/>
    </location>
</feature>
<dbReference type="EMBL" id="QWLV01000013">
    <property type="protein sequence ID" value="RHW16245.1"/>
    <property type="molecule type" value="Genomic_DNA"/>
</dbReference>
<comment type="similarity">
    <text evidence="1">Belongs to the CapA family.</text>
</comment>
<gene>
    <name evidence="4" type="ORF">D1610_16665</name>
</gene>
<dbReference type="Gene3D" id="3.60.21.10">
    <property type="match status" value="1"/>
</dbReference>
<dbReference type="Gene3D" id="2.60.40.1120">
    <property type="entry name" value="Carboxypeptidase-like, regulatory domain"/>
    <property type="match status" value="1"/>
</dbReference>
<reference evidence="4 5" key="1">
    <citation type="submission" date="2018-08" db="EMBL/GenBank/DDBJ databases">
        <title>The multiple taxonomic identification of Sphingomonas gilva.</title>
        <authorList>
            <person name="Zhu D."/>
            <person name="Zheng S."/>
        </authorList>
    </citation>
    <scope>NUCLEOTIDE SEQUENCE [LARGE SCALE GENOMIC DNA]</scope>
    <source>
        <strain evidence="4 5">ZDH117</strain>
    </source>
</reference>
<dbReference type="SUPFAM" id="SSF49464">
    <property type="entry name" value="Carboxypeptidase regulatory domain-like"/>
    <property type="match status" value="1"/>
</dbReference>
<dbReference type="InterPro" id="IPR052169">
    <property type="entry name" value="CW_Biosynth-Accessory"/>
</dbReference>
<sequence>MAGRLDPRRMVCGAAGGDGGAAAVRAMLAMAALACAMPAVAQDARIAGTVVSADTGAPLAGVTVRAGGVSAITDARGAYSLAAPAADHYTITFAEAGHYDARQVFARHELGDIAPVALVARKPGRALFVFGGDVMAGRRYETPLEGERQLIRPGSRLADTRALLAEVTPDLAAADLASVNLEITLSAAPLTEAADKAYVFYADPALATALKGAGVDYVSLGNNHTYDYLEPGLSATIAAVDAAGLGHSGAGLDEAAAAKPWRTEIAGEPWSVLGFVGWKGPGTPNQVAEAGKGGAALGTTEAIRAGIGAESAAGRATILQYHGSSEYSDGPTDITAERMTAAVEAGADLVIGHHPHVIQGFAFHDGKLIAHSLGNFLFDQYFLETHPSMLLRVWMDGEDFHRAEIVPLHIRDYRPVPAIGGMRQAVLQRVRALSVANGVAIGLSGGHGWIAPPGTTVAAIPVAAAGERLWRGDFESFTGFGAEDRSWEIDGGSIAAARMARSGGFALQLTPAKGAERMTLSQKIAFRKPAAGPLNIAGAVRPESPARFAVEVRYRAAAKDAPPDRWQRIGEVAAPAGEWVKFAFDSQPPAEPNRGFSIRFVAAGEGGALPTVLLDDVTVVERAVN</sequence>
<name>A0A396RYR6_9SPHN</name>
<evidence type="ECO:0000256" key="1">
    <source>
        <dbReference type="ARBA" id="ARBA00005662"/>
    </source>
</evidence>
<feature type="chain" id="PRO_5017233710" description="Capsule synthesis protein CapA domain-containing protein" evidence="2">
    <location>
        <begin position="42"/>
        <end position="625"/>
    </location>
</feature>
<dbReference type="Pfam" id="PF09587">
    <property type="entry name" value="PGA_cap"/>
    <property type="match status" value="1"/>
</dbReference>